<name>N6Y949_THAL4</name>
<dbReference type="GO" id="GO:0004888">
    <property type="term" value="F:transmembrane signaling receptor activity"/>
    <property type="evidence" value="ECO:0007669"/>
    <property type="project" value="InterPro"/>
</dbReference>
<reference evidence="8 9" key="1">
    <citation type="submission" date="2012-09" db="EMBL/GenBank/DDBJ databases">
        <title>Draft Genome Sequences of 6 Strains from Genus Thauera.</title>
        <authorList>
            <person name="Liu B."/>
            <person name="Shapleigh J.P."/>
            <person name="Frostegard A.H."/>
        </authorList>
    </citation>
    <scope>NUCLEOTIDE SEQUENCE [LARGE SCALE GENOMIC DNA]</scope>
    <source>
        <strain evidence="9">47Lol / DSM 12138</strain>
    </source>
</reference>
<keyword evidence="9" id="KW-1185">Reference proteome</keyword>
<dbReference type="Proteomes" id="UP000013232">
    <property type="component" value="Unassembled WGS sequence"/>
</dbReference>
<dbReference type="EMBL" id="AMXE01000030">
    <property type="protein sequence ID" value="ENO88070.1"/>
    <property type="molecule type" value="Genomic_DNA"/>
</dbReference>
<dbReference type="Pfam" id="PF00672">
    <property type="entry name" value="HAMP"/>
    <property type="match status" value="1"/>
</dbReference>
<dbReference type="CDD" id="cd11386">
    <property type="entry name" value="MCP_signal"/>
    <property type="match status" value="1"/>
</dbReference>
<comment type="caution">
    <text evidence="8">The sequence shown here is derived from an EMBL/GenBank/DDBJ whole genome shotgun (WGS) entry which is preliminary data.</text>
</comment>
<evidence type="ECO:0000256" key="5">
    <source>
        <dbReference type="SAM" id="Phobius"/>
    </source>
</evidence>
<feature type="transmembrane region" description="Helical" evidence="5">
    <location>
        <begin position="192"/>
        <end position="212"/>
    </location>
</feature>
<dbReference type="RefSeq" id="WP_004337716.1">
    <property type="nucleotide sequence ID" value="NZ_AMXE01000030.1"/>
</dbReference>
<dbReference type="PRINTS" id="PR00260">
    <property type="entry name" value="CHEMTRNSDUCR"/>
</dbReference>
<protein>
    <submittedName>
        <fullName evidence="8">Putative ribose and galactose chemoreceptor protein</fullName>
    </submittedName>
</protein>
<dbReference type="InterPro" id="IPR004089">
    <property type="entry name" value="MCPsignal_dom"/>
</dbReference>
<dbReference type="PANTHER" id="PTHR32089">
    <property type="entry name" value="METHYL-ACCEPTING CHEMOTAXIS PROTEIN MCPB"/>
    <property type="match status" value="1"/>
</dbReference>
<dbReference type="GO" id="GO:0007165">
    <property type="term" value="P:signal transduction"/>
    <property type="evidence" value="ECO:0007669"/>
    <property type="project" value="UniProtKB-KW"/>
</dbReference>
<evidence type="ECO:0000313" key="8">
    <source>
        <dbReference type="EMBL" id="ENO88070.1"/>
    </source>
</evidence>
<dbReference type="Pfam" id="PF12729">
    <property type="entry name" value="4HB_MCP_1"/>
    <property type="match status" value="1"/>
</dbReference>
<keyword evidence="8" id="KW-0675">Receptor</keyword>
<keyword evidence="2 4" id="KW-0807">Transducer</keyword>
<dbReference type="InterPro" id="IPR004090">
    <property type="entry name" value="Chemotax_Me-accpt_rcpt"/>
</dbReference>
<keyword evidence="5" id="KW-0472">Membrane</keyword>
<accession>N6Y949</accession>
<dbReference type="GO" id="GO:0016020">
    <property type="term" value="C:membrane"/>
    <property type="evidence" value="ECO:0007669"/>
    <property type="project" value="UniProtKB-SubCell"/>
</dbReference>
<keyword evidence="5" id="KW-1133">Transmembrane helix</keyword>
<proteinExistence type="inferred from homology"/>
<dbReference type="PROSITE" id="PS50111">
    <property type="entry name" value="CHEMOTAXIS_TRANSDUC_2"/>
    <property type="match status" value="1"/>
</dbReference>
<dbReference type="InterPro" id="IPR003660">
    <property type="entry name" value="HAMP_dom"/>
</dbReference>
<dbReference type="SMART" id="SM00304">
    <property type="entry name" value="HAMP"/>
    <property type="match status" value="1"/>
</dbReference>
<evidence type="ECO:0000259" key="7">
    <source>
        <dbReference type="PROSITE" id="PS50885"/>
    </source>
</evidence>
<dbReference type="PANTHER" id="PTHR32089:SF112">
    <property type="entry name" value="LYSOZYME-LIKE PROTEIN-RELATED"/>
    <property type="match status" value="1"/>
</dbReference>
<dbReference type="FunFam" id="1.10.287.950:FF:000001">
    <property type="entry name" value="Methyl-accepting chemotaxis sensory transducer"/>
    <property type="match status" value="1"/>
</dbReference>
<dbReference type="SUPFAM" id="SSF58104">
    <property type="entry name" value="Methyl-accepting chemotaxis protein (MCP) signaling domain"/>
    <property type="match status" value="1"/>
</dbReference>
<dbReference type="SMART" id="SM00283">
    <property type="entry name" value="MA"/>
    <property type="match status" value="1"/>
</dbReference>
<comment type="subcellular location">
    <subcellularLocation>
        <location evidence="1">Membrane</location>
    </subcellularLocation>
</comment>
<dbReference type="AlphaFoldDB" id="N6Y949"/>
<evidence type="ECO:0000313" key="9">
    <source>
        <dbReference type="Proteomes" id="UP000013232"/>
    </source>
</evidence>
<feature type="domain" description="Methyl-accepting transducer" evidence="6">
    <location>
        <begin position="273"/>
        <end position="509"/>
    </location>
</feature>
<comment type="similarity">
    <text evidence="3">Belongs to the methyl-accepting chemotaxis (MCP) protein family.</text>
</comment>
<dbReference type="Gene3D" id="6.10.340.10">
    <property type="match status" value="1"/>
</dbReference>
<sequence>MTWFDSLSLRMKLIFNFIVSSGLLIAAIIICYVQIDRMDRLSSEMSNHTLPSLMQTAAMSEGRMRYRIRSLEFMLAETAADRDKTEKSLVDLDAKLSQSIDDYRRLAADPEAHTLLDAFAKAVGGYRDTVMKAVALVKDGREQEAVQLQRTEWFTAGTQVATTTAALLQHANDEADEERRASAQAASDAKQMAIGALVVGTLVAALVSILLARRITSRLHHAVTVANEIAAGHLGQPAGGTAARSGDEIGRLLGAIDAMRESLRTTIGEARDASARLSASAEDLGKGVSELEASVDAQSTEASNIAASVEEVTVSIGEVASRTNEASAAARESDTKAREGREVLRKLEQAIDQVSAVVRTASEGIGNLAEESKKISAIVNVIKDIADQTNLLALNAAIEAARAGEQGRGFAVVADEVRKLAERTSQSTGEITAMVDTIQQSTGQVVARIDEGVSAVSRSVDHAREAGGSIESLLAIARQVSELISDIDLALREQTEASTVVARSVEQIANSAEQIHTVTTASSRSAESLRAMAAHMQDNVSRFTL</sequence>
<dbReference type="PROSITE" id="PS50885">
    <property type="entry name" value="HAMP"/>
    <property type="match status" value="1"/>
</dbReference>
<dbReference type="CDD" id="cd06225">
    <property type="entry name" value="HAMP"/>
    <property type="match status" value="1"/>
</dbReference>
<dbReference type="Gene3D" id="1.10.287.950">
    <property type="entry name" value="Methyl-accepting chemotaxis protein"/>
    <property type="match status" value="1"/>
</dbReference>
<keyword evidence="5" id="KW-0812">Transmembrane</keyword>
<evidence type="ECO:0000256" key="2">
    <source>
        <dbReference type="ARBA" id="ARBA00023224"/>
    </source>
</evidence>
<dbReference type="Pfam" id="PF00015">
    <property type="entry name" value="MCPsignal"/>
    <property type="match status" value="1"/>
</dbReference>
<evidence type="ECO:0000256" key="3">
    <source>
        <dbReference type="ARBA" id="ARBA00029447"/>
    </source>
</evidence>
<dbReference type="OrthoDB" id="9763018at2"/>
<dbReference type="eggNOG" id="COG0840">
    <property type="taxonomic scope" value="Bacteria"/>
</dbReference>
<feature type="transmembrane region" description="Helical" evidence="5">
    <location>
        <begin position="13"/>
        <end position="35"/>
    </location>
</feature>
<organism evidence="8 9">
    <name type="scientific">Thauera linaloolentis (strain DSM 12138 / JCM 21573 / CCUG 41526 / CIP 105981 / IAM 15112 / NBRC 102519 / 47Lol)</name>
    <dbReference type="NCBI Taxonomy" id="1123367"/>
    <lineage>
        <taxon>Bacteria</taxon>
        <taxon>Pseudomonadati</taxon>
        <taxon>Pseudomonadota</taxon>
        <taxon>Betaproteobacteria</taxon>
        <taxon>Rhodocyclales</taxon>
        <taxon>Zoogloeaceae</taxon>
        <taxon>Thauera</taxon>
    </lineage>
</organism>
<dbReference type="STRING" id="1123367.GCA_000621305_01241"/>
<evidence type="ECO:0000259" key="6">
    <source>
        <dbReference type="PROSITE" id="PS50111"/>
    </source>
</evidence>
<dbReference type="GO" id="GO:0006935">
    <property type="term" value="P:chemotaxis"/>
    <property type="evidence" value="ECO:0007669"/>
    <property type="project" value="InterPro"/>
</dbReference>
<evidence type="ECO:0000256" key="1">
    <source>
        <dbReference type="ARBA" id="ARBA00004370"/>
    </source>
</evidence>
<gene>
    <name evidence="8" type="ORF">C666_09690</name>
</gene>
<dbReference type="InterPro" id="IPR024478">
    <property type="entry name" value="HlyB_4HB_MCP"/>
</dbReference>
<evidence type="ECO:0000256" key="4">
    <source>
        <dbReference type="PROSITE-ProRule" id="PRU00284"/>
    </source>
</evidence>
<feature type="domain" description="HAMP" evidence="7">
    <location>
        <begin position="213"/>
        <end position="268"/>
    </location>
</feature>